<dbReference type="InterPro" id="IPR018490">
    <property type="entry name" value="cNMP-bd_dom_sf"/>
</dbReference>
<protein>
    <recommendedName>
        <fullName evidence="1">Cyclic nucleotide-binding domain-containing protein</fullName>
    </recommendedName>
</protein>
<dbReference type="Pfam" id="PF00027">
    <property type="entry name" value="cNMP_binding"/>
    <property type="match status" value="1"/>
</dbReference>
<sequence>MERLDLSEEIKRKKVAAGTILILQGETAKAMSMLHSGLAEVLSCSRSGGDLPPDPEELIDSSIRVGLIKGESIFGILGIREEGPYETSIRAVTDCIVTIIPVKHEKIIHLLQSRISLNLQVLRALAQRIESAVFLHKNYKYLWHKFASIADTLALAGDFPEDSGPAELPCTRENADLAEYAACLRKRINAAEGLQAPDPWDHNLFLGRLQQAMGLYEEQDARVVENMIDYQQLIFLKRLVQKPDEILISLFKKDEPLNFYIFQFLSKALETMVHENLHLVTEIDDLIRRLFLEDGWIDQTLERQPAESEKAGIFNHYLGRFCWRCRQDARKLLGVDLAREFPVYSSLGQYQDLELEGKGRRTSKSGEKDGASGLAKYANLLDRILEFSDMDSDFSESFRENMRSFGGAQDKFGSGLRDLRETLSGQYWQLYEKCFLKIIDTDLKGFIPGIMLHFGLVDETLLSREDLATIDDAYSRVLYADEQIPVMTLPYFLEKIYRSEILPSITEMGQSFREVLKRQAKMTKAQKSSVYMYKDTAEDRVRFELHNVVSQTGGLLSGARQRSVPFLCSEAFVGSAERMLIEPETLGEGVNSYRERDFSVFYREVVLHHKFGNDLVFKELLPNFVLYPVSGSRAMMWQELDGTKRESPGRIFVPLFFTESLDEAIPTVLAQFRWELQKTMAGVKWTDPIEGGIVGAYYDYINFYRRNPKLTPEAKEKLREFIQKTRSDRDRFTSDYLTWVNYEFEGRLRMNPAVREIFYRYAPFPEEHRKEMARKPLFTDMETKYQNRIRKELLRLESRKKRFEKAGVKIPEEIENYISFLNR</sequence>
<dbReference type="SUPFAM" id="SSF51206">
    <property type="entry name" value="cAMP-binding domain-like"/>
    <property type="match status" value="1"/>
</dbReference>
<dbReference type="RefSeq" id="WP_083049908.1">
    <property type="nucleotide sequence ID" value="NZ_MWQY01000008.1"/>
</dbReference>
<feature type="domain" description="Cyclic nucleotide-binding" evidence="1">
    <location>
        <begin position="1"/>
        <end position="95"/>
    </location>
</feature>
<name>A0A1Y1RYQ0_9SPIO</name>
<dbReference type="Proteomes" id="UP000192343">
    <property type="component" value="Unassembled WGS sequence"/>
</dbReference>
<dbReference type="PROSITE" id="PS50042">
    <property type="entry name" value="CNMP_BINDING_3"/>
    <property type="match status" value="1"/>
</dbReference>
<dbReference type="InterPro" id="IPR000595">
    <property type="entry name" value="cNMP-bd_dom"/>
</dbReference>
<dbReference type="InterPro" id="IPR014710">
    <property type="entry name" value="RmlC-like_jellyroll"/>
</dbReference>
<comment type="caution">
    <text evidence="2">The sequence shown here is derived from an EMBL/GenBank/DDBJ whole genome shotgun (WGS) entry which is preliminary data.</text>
</comment>
<dbReference type="CDD" id="cd00038">
    <property type="entry name" value="CAP_ED"/>
    <property type="match status" value="1"/>
</dbReference>
<dbReference type="Gene3D" id="2.60.120.10">
    <property type="entry name" value="Jelly Rolls"/>
    <property type="match status" value="1"/>
</dbReference>
<dbReference type="STRING" id="1963862.B4O97_08240"/>
<dbReference type="OrthoDB" id="334160at2"/>
<evidence type="ECO:0000313" key="2">
    <source>
        <dbReference type="EMBL" id="ORC35624.1"/>
    </source>
</evidence>
<dbReference type="EMBL" id="MWQY01000008">
    <property type="protein sequence ID" value="ORC35624.1"/>
    <property type="molecule type" value="Genomic_DNA"/>
</dbReference>
<gene>
    <name evidence="2" type="ORF">B4O97_08240</name>
</gene>
<reference evidence="2 3" key="1">
    <citation type="submission" date="2017-03" db="EMBL/GenBank/DDBJ databases">
        <title>Draft Genome sequence of Marispirochaeta sp. strain JC444.</title>
        <authorList>
            <person name="Shivani Y."/>
            <person name="Subhash Y."/>
            <person name="Sasikala C."/>
            <person name="Ramana C."/>
        </authorList>
    </citation>
    <scope>NUCLEOTIDE SEQUENCE [LARGE SCALE GENOMIC DNA]</scope>
    <source>
        <strain evidence="2 3">JC444</strain>
    </source>
</reference>
<keyword evidence="3" id="KW-1185">Reference proteome</keyword>
<evidence type="ECO:0000259" key="1">
    <source>
        <dbReference type="PROSITE" id="PS50042"/>
    </source>
</evidence>
<evidence type="ECO:0000313" key="3">
    <source>
        <dbReference type="Proteomes" id="UP000192343"/>
    </source>
</evidence>
<organism evidence="2 3">
    <name type="scientific">Marispirochaeta aestuarii</name>
    <dbReference type="NCBI Taxonomy" id="1963862"/>
    <lineage>
        <taxon>Bacteria</taxon>
        <taxon>Pseudomonadati</taxon>
        <taxon>Spirochaetota</taxon>
        <taxon>Spirochaetia</taxon>
        <taxon>Spirochaetales</taxon>
        <taxon>Spirochaetaceae</taxon>
        <taxon>Marispirochaeta</taxon>
    </lineage>
</organism>
<dbReference type="AlphaFoldDB" id="A0A1Y1RYQ0"/>
<proteinExistence type="predicted"/>
<accession>A0A1Y1RYQ0</accession>